<dbReference type="InterPro" id="IPR013454">
    <property type="entry name" value="Bifunc_RhaD/ADH"/>
</dbReference>
<dbReference type="SUPFAM" id="SSF51735">
    <property type="entry name" value="NAD(P)-binding Rossmann-fold domains"/>
    <property type="match status" value="1"/>
</dbReference>
<protein>
    <submittedName>
        <fullName evidence="4">Conserved hypothetical oxydoreductase</fullName>
    </submittedName>
</protein>
<comment type="similarity">
    <text evidence="1">Belongs to the short-chain dehydrogenases/reductases (SDR) family.</text>
</comment>
<accession>G0L010</accession>
<dbReference type="Gene3D" id="3.40.225.10">
    <property type="entry name" value="Class II aldolase/adducin N-terminal domain"/>
    <property type="match status" value="1"/>
</dbReference>
<gene>
    <name evidence="4" type="ordered locus">zobellia_3162</name>
</gene>
<evidence type="ECO:0000313" key="5">
    <source>
        <dbReference type="Proteomes" id="UP000008898"/>
    </source>
</evidence>
<dbReference type="Pfam" id="PF00596">
    <property type="entry name" value="Aldolase_II"/>
    <property type="match status" value="1"/>
</dbReference>
<dbReference type="Pfam" id="PF00106">
    <property type="entry name" value="adh_short"/>
    <property type="match status" value="1"/>
</dbReference>
<sequence length="701" mass="76931">MNDSVRQFKYVDYLWDDKTAAQLGDDQVALFLYRSNILGADLRITNYGGGNTSCKTIEKDPLTNEEVEVMWIKGSGGDIGTLTKAGIAGLYTERLRNLKDVYGGLEDEDRMVGLFNHCIYDLDSKAPSIDTPLHGLLPFKHIDHLHPDALIAVAAAKDSEKVTKEIWGDTMGWVPWQRPGFDLGLQLEKCLADNPGIRGIVLGSHGLFTWGDTSYESYMNSLEVIEMASAYIEKKIQEKGSVFGGQKIGSLPEKERAEKAAQLMPLLRGLCSSENRMIGHFNDSDVVLEFINSNDLDRLAPMGTSCPDHFLRTKIQPLVLDIDANADFTDTDTVLRQLKPAFEQYKKEYADYYNTHKRANSPAMRDASPVIIILPGVGMFSFAKNKQTTRVANEFYVNAINVMRGAEAITSYTSLPRQEAFDIEYWLLEEAKLQRMPKEKPLSRKVALVTGAGGGIGKAIADKLAEEGANVVLTDIAKDRLQEALKTYGRDTASYAVCDVTKSDSIENAFKKACLDFGGVDIVVHSAGLAISKPLEETTEKDWDILQNVLVKGQFELAQKAVAIMRKQNLGGDFISIASKNGLVSGPNNVAYGTSKAAQQHMARLLAAELGSDQIRVNTVNPDGVIVGSKIWEGDWAEGRAKAYGISVEELPAHYAKRNLLNQIIYPADIANGVFALVAVLNKSTGNIINVDGGMANAFVR</sequence>
<dbReference type="SMART" id="SM01007">
    <property type="entry name" value="Aldolase_II"/>
    <property type="match status" value="1"/>
</dbReference>
<dbReference type="InterPro" id="IPR036409">
    <property type="entry name" value="Aldolase_II/adducin_N_sf"/>
</dbReference>
<dbReference type="PANTHER" id="PTHR43669:SF8">
    <property type="entry name" value="SHORT-CHAIN TYPE DEHYDROGENASE_REDUCTASE-RELATED"/>
    <property type="match status" value="1"/>
</dbReference>
<reference evidence="4 5" key="2">
    <citation type="journal article" date="2012" name="Environ. Microbiol.">
        <title>Characterization of the first alginolytic operons in a marine bacterium: from their emergence in marine Flavobacteriia to their independent transfers to marine Proteobacteria and human gut Bacteroides.</title>
        <authorList>
            <person name="Thomas F."/>
            <person name="Barbeyron T."/>
            <person name="Tonon T."/>
            <person name="Genicot S."/>
            <person name="Czjzek M."/>
            <person name="Michel G."/>
        </authorList>
    </citation>
    <scope>NUCLEOTIDE SEQUENCE [LARGE SCALE GENOMIC DNA]</scope>
    <source>
        <strain evidence="5">DSM 12802 / CCUG 47099 / CIP 106680 / NCIMB 13871 / Dsij</strain>
    </source>
</reference>
<dbReference type="NCBIfam" id="NF006189">
    <property type="entry name" value="PRK08324.1-3"/>
    <property type="match status" value="1"/>
</dbReference>
<dbReference type="FunFam" id="3.40.50.720:FF:000084">
    <property type="entry name" value="Short-chain dehydrogenase reductase"/>
    <property type="match status" value="1"/>
</dbReference>
<dbReference type="NCBIfam" id="NF006191">
    <property type="entry name" value="PRK08324.1-5"/>
    <property type="match status" value="1"/>
</dbReference>
<dbReference type="PANTHER" id="PTHR43669">
    <property type="entry name" value="5-KETO-D-GLUCONATE 5-REDUCTASE"/>
    <property type="match status" value="1"/>
</dbReference>
<evidence type="ECO:0000313" key="4">
    <source>
        <dbReference type="EMBL" id="CAZ97301.1"/>
    </source>
</evidence>
<dbReference type="RefSeq" id="WP_013994495.1">
    <property type="nucleotide sequence ID" value="NC_015844.1"/>
</dbReference>
<dbReference type="KEGG" id="zga:ZOBELLIA_3162"/>
<feature type="domain" description="Class II aldolase/adducin N-terminal" evidence="3">
    <location>
        <begin position="30"/>
        <end position="232"/>
    </location>
</feature>
<reference evidence="5" key="1">
    <citation type="submission" date="2009-07" db="EMBL/GenBank/DDBJ databases">
        <title>Complete genome sequence of Zobellia galactanivorans Dsij.</title>
        <authorList>
            <consortium name="Genoscope - CEA"/>
        </authorList>
    </citation>
    <scope>NUCLEOTIDE SEQUENCE [LARGE SCALE GENOMIC DNA]</scope>
    <source>
        <strain evidence="5">DSM 12802 / CCUG 47099 / CIP 106680 / NCIMB 13871 / Dsij</strain>
    </source>
</reference>
<dbReference type="Gene3D" id="3.40.50.720">
    <property type="entry name" value="NAD(P)-binding Rossmann-like Domain"/>
    <property type="match status" value="1"/>
</dbReference>
<dbReference type="InterPro" id="IPR002347">
    <property type="entry name" value="SDR_fam"/>
</dbReference>
<dbReference type="STRING" id="63186.ZOBELLIA_3162"/>
<name>G0L010_ZOBGA</name>
<keyword evidence="5" id="KW-1185">Reference proteome</keyword>
<dbReference type="HOGENOM" id="CLU_024866_0_0_10"/>
<proteinExistence type="inferred from homology"/>
<dbReference type="Proteomes" id="UP000008898">
    <property type="component" value="Chromosome"/>
</dbReference>
<dbReference type="EMBL" id="FP476056">
    <property type="protein sequence ID" value="CAZ97301.1"/>
    <property type="molecule type" value="Genomic_DNA"/>
</dbReference>
<dbReference type="SUPFAM" id="SSF53639">
    <property type="entry name" value="AraD/HMP-PK domain-like"/>
    <property type="match status" value="1"/>
</dbReference>
<evidence type="ECO:0000256" key="1">
    <source>
        <dbReference type="ARBA" id="ARBA00006484"/>
    </source>
</evidence>
<dbReference type="InterPro" id="IPR001303">
    <property type="entry name" value="Aldolase_II/adducin_N"/>
</dbReference>
<evidence type="ECO:0000259" key="3">
    <source>
        <dbReference type="SMART" id="SM01007"/>
    </source>
</evidence>
<dbReference type="NCBIfam" id="TIGR02632">
    <property type="entry name" value="RhaD_aldol-ADH"/>
    <property type="match status" value="1"/>
</dbReference>
<organism evidence="4 5">
    <name type="scientific">Zobellia galactanivorans (strain DSM 12802 / CCUG 47099 / CIP 106680 / NCIMB 13871 / Dsij)</name>
    <dbReference type="NCBI Taxonomy" id="63186"/>
    <lineage>
        <taxon>Bacteria</taxon>
        <taxon>Pseudomonadati</taxon>
        <taxon>Bacteroidota</taxon>
        <taxon>Flavobacteriia</taxon>
        <taxon>Flavobacteriales</taxon>
        <taxon>Flavobacteriaceae</taxon>
        <taxon>Zobellia</taxon>
    </lineage>
</organism>
<evidence type="ECO:0000256" key="2">
    <source>
        <dbReference type="ARBA" id="ARBA00023002"/>
    </source>
</evidence>
<dbReference type="OrthoDB" id="9774430at2"/>
<dbReference type="InterPro" id="IPR036291">
    <property type="entry name" value="NAD(P)-bd_dom_sf"/>
</dbReference>
<keyword evidence="2" id="KW-0560">Oxidoreductase</keyword>
<dbReference type="PRINTS" id="PR00081">
    <property type="entry name" value="GDHRDH"/>
</dbReference>
<dbReference type="AlphaFoldDB" id="G0L010"/>
<dbReference type="PATRIC" id="fig|63186.3.peg.3087"/>
<dbReference type="GO" id="GO:0016491">
    <property type="term" value="F:oxidoreductase activity"/>
    <property type="evidence" value="ECO:0007669"/>
    <property type="project" value="UniProtKB-KW"/>
</dbReference>